<evidence type="ECO:0000313" key="1">
    <source>
        <dbReference type="EMBL" id="EUA92266.1"/>
    </source>
</evidence>
<dbReference type="GO" id="GO:0004065">
    <property type="term" value="F:arylsulfatase activity"/>
    <property type="evidence" value="ECO:0007669"/>
    <property type="project" value="UniProtKB-EC"/>
</dbReference>
<sequence length="137" mass="15332">METMMRSRPYLVGERTSYIYYPDCAEVGIGAGAEIRGRSFALVAEVTVDTTGAEGVLFKQGGAHGGHVLFIADGRLHYVYNFLGERQQLLSSVRPIPLGHHLFGCAMRGRARWPTAIRRWATLRCTSTTTRWARLQM</sequence>
<keyword evidence="2" id="KW-1185">Reference proteome</keyword>
<dbReference type="Proteomes" id="UP000020681">
    <property type="component" value="Unassembled WGS sequence"/>
</dbReference>
<comment type="caution">
    <text evidence="1">The sequence shown here is derived from an EMBL/GenBank/DDBJ whole genome shotgun (WGS) entry which is preliminary data.</text>
</comment>
<name>A0ABN0R5B5_MYCUL</name>
<accession>A0ABN0R5B5</accession>
<organism evidence="1 2">
    <name type="scientific">Mycobacterium ulcerans str. Harvey</name>
    <dbReference type="NCBI Taxonomy" id="1299332"/>
    <lineage>
        <taxon>Bacteria</taxon>
        <taxon>Bacillati</taxon>
        <taxon>Actinomycetota</taxon>
        <taxon>Actinomycetes</taxon>
        <taxon>Mycobacteriales</taxon>
        <taxon>Mycobacteriaceae</taxon>
        <taxon>Mycobacterium</taxon>
        <taxon>Mycobacterium ulcerans group</taxon>
    </lineage>
</organism>
<dbReference type="EC" id="3.1.6.1" evidence="1"/>
<evidence type="ECO:0000313" key="2">
    <source>
        <dbReference type="Proteomes" id="UP000020681"/>
    </source>
</evidence>
<dbReference type="EMBL" id="JAOL01000079">
    <property type="protein sequence ID" value="EUA92266.1"/>
    <property type="molecule type" value="Genomic_DNA"/>
</dbReference>
<proteinExistence type="predicted"/>
<reference evidence="1 2" key="1">
    <citation type="submission" date="2014-01" db="EMBL/GenBank/DDBJ databases">
        <authorList>
            <person name="Dobos K."/>
            <person name="Lenaerts A."/>
            <person name="Ordway D."/>
            <person name="DeGroote M.A."/>
            <person name="Parker T."/>
            <person name="Sizemore C."/>
            <person name="Tallon L.J."/>
            <person name="Sadzewicz L.K."/>
            <person name="Sengamalay N."/>
            <person name="Fraser C.M."/>
            <person name="Hine E."/>
            <person name="Shefchek K.A."/>
            <person name="Das S.P."/>
            <person name="Tettelin H."/>
        </authorList>
    </citation>
    <scope>NUCLEOTIDE SEQUENCE [LARGE SCALE GENOMIC DNA]</scope>
    <source>
        <strain evidence="1 2">Harvey</strain>
    </source>
</reference>
<keyword evidence="1" id="KW-0378">Hydrolase</keyword>
<protein>
    <submittedName>
        <fullName evidence="1">Arylsulfatase domain protein</fullName>
        <ecNumber evidence="1">3.1.6.1</ecNumber>
    </submittedName>
</protein>
<gene>
    <name evidence="1" type="ORF">I551_1304</name>
</gene>